<organism evidence="2 3">
    <name type="scientific">Streptomyces noursei</name>
    <name type="common">Streptomyces albulus</name>
    <dbReference type="NCBI Taxonomy" id="1971"/>
    <lineage>
        <taxon>Bacteria</taxon>
        <taxon>Bacillati</taxon>
        <taxon>Actinomycetota</taxon>
        <taxon>Actinomycetes</taxon>
        <taxon>Kitasatosporales</taxon>
        <taxon>Streptomycetaceae</taxon>
        <taxon>Streptomyces</taxon>
    </lineage>
</organism>
<feature type="region of interest" description="Disordered" evidence="1">
    <location>
        <begin position="149"/>
        <end position="244"/>
    </location>
</feature>
<name>A0A059VYA5_STRNR</name>
<evidence type="ECO:0000256" key="1">
    <source>
        <dbReference type="SAM" id="MobiDB-lite"/>
    </source>
</evidence>
<evidence type="ECO:0000313" key="3">
    <source>
        <dbReference type="Proteomes" id="UP000288351"/>
    </source>
</evidence>
<dbReference type="AlphaFoldDB" id="A0A059VYA5"/>
<feature type="region of interest" description="Disordered" evidence="1">
    <location>
        <begin position="1"/>
        <end position="48"/>
    </location>
</feature>
<gene>
    <name evidence="2" type="ORF">SALB_00811</name>
</gene>
<reference evidence="2 3" key="1">
    <citation type="journal article" date="2019" name="Microbiol. Resour. Announc.">
        <title>Draft Genome Sequence of the Most Traditional epsilon-Poly-l-Lysine Producer, Streptomyces albulus NBRC14147.</title>
        <authorList>
            <person name="Yamanaka K."/>
            <person name="Hamano Y."/>
        </authorList>
    </citation>
    <scope>NUCLEOTIDE SEQUENCE [LARGE SCALE GENOMIC DNA]</scope>
    <source>
        <strain evidence="2 3">NBRC 14147</strain>
    </source>
</reference>
<evidence type="ECO:0000313" key="2">
    <source>
        <dbReference type="EMBL" id="GCB88142.1"/>
    </source>
</evidence>
<comment type="caution">
    <text evidence="2">The sequence shown here is derived from an EMBL/GenBank/DDBJ whole genome shotgun (WGS) entry which is preliminary data.</text>
</comment>
<proteinExistence type="predicted"/>
<accession>A0A059VYA5</accession>
<dbReference type="Proteomes" id="UP000288351">
    <property type="component" value="Unassembled WGS sequence"/>
</dbReference>
<feature type="compositionally biased region" description="Pro residues" evidence="1">
    <location>
        <begin position="162"/>
        <end position="181"/>
    </location>
</feature>
<feature type="region of interest" description="Disordered" evidence="1">
    <location>
        <begin position="115"/>
        <end position="135"/>
    </location>
</feature>
<protein>
    <submittedName>
        <fullName evidence="2">Uncharacterized protein</fullName>
    </submittedName>
</protein>
<feature type="compositionally biased region" description="Pro residues" evidence="1">
    <location>
        <begin position="197"/>
        <end position="211"/>
    </location>
</feature>
<dbReference type="EMBL" id="BHXC01000006">
    <property type="protein sequence ID" value="GCB88142.1"/>
    <property type="molecule type" value="Genomic_DNA"/>
</dbReference>
<sequence length="244" mass="26658">MRLPSSLPTGGSVDAMRDVEGPDLAVGRRRGPVPARPTARRALPRTARAAGWSSRPRCRAWWHRVSIAGRDHVQRISTARQTADLCRQIDIPLDNDTTYQARASRWDPSAVHIVRRGEPPLHHTSPRTSCAASRRRSRYAACAVRACSRRTARSARHTEPMLPAPAHTPPTPTSPPAPAPSPLRMRRRSPLTAPSASPRPPAAPHPGPGAWPRPRGSGRGCGLRVTPRRCRSPAGGRAVMRRAW</sequence>